<dbReference type="EMBL" id="JARKIE010000495">
    <property type="protein sequence ID" value="KAJ7632065.1"/>
    <property type="molecule type" value="Genomic_DNA"/>
</dbReference>
<protein>
    <submittedName>
        <fullName evidence="2">Uncharacterized protein</fullName>
    </submittedName>
</protein>
<gene>
    <name evidence="2" type="ORF">B0H17DRAFT_1149987</name>
</gene>
<feature type="region of interest" description="Disordered" evidence="1">
    <location>
        <begin position="1"/>
        <end position="33"/>
    </location>
</feature>
<dbReference type="AlphaFoldDB" id="A0AAD7BVS7"/>
<dbReference type="Proteomes" id="UP001221757">
    <property type="component" value="Unassembled WGS sequence"/>
</dbReference>
<feature type="region of interest" description="Disordered" evidence="1">
    <location>
        <begin position="46"/>
        <end position="74"/>
    </location>
</feature>
<evidence type="ECO:0000256" key="1">
    <source>
        <dbReference type="SAM" id="MobiDB-lite"/>
    </source>
</evidence>
<comment type="caution">
    <text evidence="2">The sequence shown here is derived from an EMBL/GenBank/DDBJ whole genome shotgun (WGS) entry which is preliminary data.</text>
</comment>
<organism evidence="2 3">
    <name type="scientific">Mycena rosella</name>
    <name type="common">Pink bonnet</name>
    <name type="synonym">Agaricus rosellus</name>
    <dbReference type="NCBI Taxonomy" id="1033263"/>
    <lineage>
        <taxon>Eukaryota</taxon>
        <taxon>Fungi</taxon>
        <taxon>Dikarya</taxon>
        <taxon>Basidiomycota</taxon>
        <taxon>Agaricomycotina</taxon>
        <taxon>Agaricomycetes</taxon>
        <taxon>Agaricomycetidae</taxon>
        <taxon>Agaricales</taxon>
        <taxon>Marasmiineae</taxon>
        <taxon>Mycenaceae</taxon>
        <taxon>Mycena</taxon>
    </lineage>
</organism>
<reference evidence="2" key="1">
    <citation type="submission" date="2023-03" db="EMBL/GenBank/DDBJ databases">
        <title>Massive genome expansion in bonnet fungi (Mycena s.s.) driven by repeated elements and novel gene families across ecological guilds.</title>
        <authorList>
            <consortium name="Lawrence Berkeley National Laboratory"/>
            <person name="Harder C.B."/>
            <person name="Miyauchi S."/>
            <person name="Viragh M."/>
            <person name="Kuo A."/>
            <person name="Thoen E."/>
            <person name="Andreopoulos B."/>
            <person name="Lu D."/>
            <person name="Skrede I."/>
            <person name="Drula E."/>
            <person name="Henrissat B."/>
            <person name="Morin E."/>
            <person name="Kohler A."/>
            <person name="Barry K."/>
            <person name="LaButti K."/>
            <person name="Morin E."/>
            <person name="Salamov A."/>
            <person name="Lipzen A."/>
            <person name="Mereny Z."/>
            <person name="Hegedus B."/>
            <person name="Baldrian P."/>
            <person name="Stursova M."/>
            <person name="Weitz H."/>
            <person name="Taylor A."/>
            <person name="Grigoriev I.V."/>
            <person name="Nagy L.G."/>
            <person name="Martin F."/>
            <person name="Kauserud H."/>
        </authorList>
    </citation>
    <scope>NUCLEOTIDE SEQUENCE</scope>
    <source>
        <strain evidence="2">CBHHK067</strain>
    </source>
</reference>
<keyword evidence="3" id="KW-1185">Reference proteome</keyword>
<accession>A0AAD7BVS7</accession>
<evidence type="ECO:0000313" key="3">
    <source>
        <dbReference type="Proteomes" id="UP001221757"/>
    </source>
</evidence>
<sequence length="124" mass="13556">MKMPPITPPASQIPGISNSQTDSGIRRGEIQTPCAPECLQMNRAYNSSGQIGGLDHERTAGKNRPPWPIWRDPESNESFRMIPKFIGESGYTSIDPEENTRVDELALVLSRATLPDVAGTAVVH</sequence>
<proteinExistence type="predicted"/>
<evidence type="ECO:0000313" key="2">
    <source>
        <dbReference type="EMBL" id="KAJ7632065.1"/>
    </source>
</evidence>
<name>A0AAD7BVS7_MYCRO</name>
<feature type="compositionally biased region" description="Polar residues" evidence="1">
    <location>
        <begin position="14"/>
        <end position="23"/>
    </location>
</feature>